<accession>A0ACB0IJ82</accession>
<name>A0ACB0IJ82_TRIPR</name>
<reference evidence="1" key="1">
    <citation type="submission" date="2023-10" db="EMBL/GenBank/DDBJ databases">
        <authorList>
            <person name="Rodriguez Cubillos JULIANA M."/>
            <person name="De Vega J."/>
        </authorList>
    </citation>
    <scope>NUCLEOTIDE SEQUENCE</scope>
</reference>
<keyword evidence="2" id="KW-1185">Reference proteome</keyword>
<organism evidence="1 2">
    <name type="scientific">Trifolium pratense</name>
    <name type="common">Red clover</name>
    <dbReference type="NCBI Taxonomy" id="57577"/>
    <lineage>
        <taxon>Eukaryota</taxon>
        <taxon>Viridiplantae</taxon>
        <taxon>Streptophyta</taxon>
        <taxon>Embryophyta</taxon>
        <taxon>Tracheophyta</taxon>
        <taxon>Spermatophyta</taxon>
        <taxon>Magnoliopsida</taxon>
        <taxon>eudicotyledons</taxon>
        <taxon>Gunneridae</taxon>
        <taxon>Pentapetalae</taxon>
        <taxon>rosids</taxon>
        <taxon>fabids</taxon>
        <taxon>Fabales</taxon>
        <taxon>Fabaceae</taxon>
        <taxon>Papilionoideae</taxon>
        <taxon>50 kb inversion clade</taxon>
        <taxon>NPAAA clade</taxon>
        <taxon>Hologalegina</taxon>
        <taxon>IRL clade</taxon>
        <taxon>Trifolieae</taxon>
        <taxon>Trifolium</taxon>
    </lineage>
</organism>
<sequence length="321" mass="36039">MFNPTTPPTMEMKIVDPVLSTTTPMKGRKAPPSHYTFKMQSFSLLSKASKENCVSEEFEAGDYKWRLSIYPSGNTKGNGQGHVSIYLMLVDPPSLPIDWEVNAIINFSAYNFRDDEYVTTQDATVRRFHVLKTEWGIPKFINLDTFLDPLNGYLVDDTCVFGAEVFIVKISNKGDCLSIIPPVTISHSWKFGKFSFANLDKYESESFVGGDYKWKLLLYPNGVVEGKGNSISLFLALEVSTLPPNTKLVVDCTLRAKDQITGQHAQRNFNRKFTSSNLVWGSRQLVALSKLKNPNNGFLMEDTCIFEVEFVVIGLLTPGID</sequence>
<dbReference type="Proteomes" id="UP001177021">
    <property type="component" value="Unassembled WGS sequence"/>
</dbReference>
<comment type="caution">
    <text evidence="1">The sequence shown here is derived from an EMBL/GenBank/DDBJ whole genome shotgun (WGS) entry which is preliminary data.</text>
</comment>
<proteinExistence type="predicted"/>
<protein>
    <submittedName>
        <fullName evidence="1">Uncharacterized protein</fullName>
    </submittedName>
</protein>
<dbReference type="EMBL" id="CASHSV030000001">
    <property type="protein sequence ID" value="CAJ2632049.1"/>
    <property type="molecule type" value="Genomic_DNA"/>
</dbReference>
<evidence type="ECO:0000313" key="2">
    <source>
        <dbReference type="Proteomes" id="UP001177021"/>
    </source>
</evidence>
<evidence type="ECO:0000313" key="1">
    <source>
        <dbReference type="EMBL" id="CAJ2632049.1"/>
    </source>
</evidence>
<gene>
    <name evidence="1" type="ORF">MILVUS5_LOCUS3436</name>
</gene>